<dbReference type="PANTHER" id="PTHR35971:SF4">
    <property type="entry name" value="OBSCURIN"/>
    <property type="match status" value="1"/>
</dbReference>
<keyword evidence="3" id="KW-0597">Phosphoprotein</keyword>
<reference evidence="8 9" key="1">
    <citation type="journal article" date="2018" name="Nat. Ecol. Evol.">
        <title>Shark genomes provide insights into elasmobranch evolution and the origin of vertebrates.</title>
        <authorList>
            <person name="Hara Y"/>
            <person name="Yamaguchi K"/>
            <person name="Onimaru K"/>
            <person name="Kadota M"/>
            <person name="Koyanagi M"/>
            <person name="Keeley SD"/>
            <person name="Tatsumi K"/>
            <person name="Tanaka K"/>
            <person name="Motone F"/>
            <person name="Kageyama Y"/>
            <person name="Nozu R"/>
            <person name="Adachi N"/>
            <person name="Nishimura O"/>
            <person name="Nakagawa R"/>
            <person name="Tanegashima C"/>
            <person name="Kiyatake I"/>
            <person name="Matsumoto R"/>
            <person name="Murakumo K"/>
            <person name="Nishida K"/>
            <person name="Terakita A"/>
            <person name="Kuratani S"/>
            <person name="Sato K"/>
            <person name="Hyodo S Kuraku.S."/>
        </authorList>
    </citation>
    <scope>NUCLEOTIDE SEQUENCE [LARGE SCALE GENOMIC DNA]</scope>
</reference>
<name>A0A401QAQ1_SCYTO</name>
<dbReference type="InterPro" id="IPR003599">
    <property type="entry name" value="Ig_sub"/>
</dbReference>
<dbReference type="InterPro" id="IPR052385">
    <property type="entry name" value="Obscurin/Obscurin-like_Reg"/>
</dbReference>
<keyword evidence="2" id="KW-0963">Cytoplasm</keyword>
<dbReference type="EMBL" id="BFAA01019481">
    <property type="protein sequence ID" value="GCB82468.1"/>
    <property type="molecule type" value="Genomic_DNA"/>
</dbReference>
<accession>A0A401QAQ1</accession>
<dbReference type="Gene3D" id="2.60.40.10">
    <property type="entry name" value="Immunoglobulins"/>
    <property type="match status" value="3"/>
</dbReference>
<organism evidence="8 9">
    <name type="scientific">Scyliorhinus torazame</name>
    <name type="common">Cloudy catshark</name>
    <name type="synonym">Catulus torazame</name>
    <dbReference type="NCBI Taxonomy" id="75743"/>
    <lineage>
        <taxon>Eukaryota</taxon>
        <taxon>Metazoa</taxon>
        <taxon>Chordata</taxon>
        <taxon>Craniata</taxon>
        <taxon>Vertebrata</taxon>
        <taxon>Chondrichthyes</taxon>
        <taxon>Elasmobranchii</taxon>
        <taxon>Galeomorphii</taxon>
        <taxon>Galeoidea</taxon>
        <taxon>Carcharhiniformes</taxon>
        <taxon>Scyliorhinidae</taxon>
        <taxon>Scyliorhinus</taxon>
    </lineage>
</organism>
<evidence type="ECO:0000313" key="8">
    <source>
        <dbReference type="EMBL" id="GCB82468.1"/>
    </source>
</evidence>
<feature type="domain" description="Ig-like" evidence="7">
    <location>
        <begin position="7"/>
        <end position="93"/>
    </location>
</feature>
<dbReference type="PROSITE" id="PS50835">
    <property type="entry name" value="IG_LIKE"/>
    <property type="match status" value="3"/>
</dbReference>
<sequence length="366" mass="38630">MDFGGAPRFLTRPKAFAVSTGKDATLACQIIGNPAPLVVWEKDKAPVRSGGRFETAEDGDLYKLIIYDLSTGDSGQYICRANNTVGEAYAAVSLRVGGEAAPEAPSFTLRPCSLRVCLGDDASFSCKVEGNPPPSVHWEKDGERVGGGGGGCNRYSVETALDGSTLKIYCVRFSDGGALLCRALNLLGESQAVAALVVLSPDGAAHPPPHPPESSLLSQLQQRRAQMRGPDILPSDASPPPASAGRPLWRDYEKAGSGRSPLAPLPAACAGAGAAVGWARTCTVTEGKHAKLSCQVTGKPKPEIVWKKDGEAICPGRRHVIFDDDEDNFVLRILYCKLSDNGRYTCTASNLAGQTYSSVLVIVKGK</sequence>
<comment type="caution">
    <text evidence="8">The sequence shown here is derived from an EMBL/GenBank/DDBJ whole genome shotgun (WGS) entry which is preliminary data.</text>
</comment>
<dbReference type="Proteomes" id="UP000288216">
    <property type="component" value="Unassembled WGS sequence"/>
</dbReference>
<dbReference type="SMART" id="SM00409">
    <property type="entry name" value="IG"/>
    <property type="match status" value="3"/>
</dbReference>
<dbReference type="AlphaFoldDB" id="A0A401QAQ1"/>
<feature type="region of interest" description="Disordered" evidence="6">
    <location>
        <begin position="203"/>
        <end position="255"/>
    </location>
</feature>
<keyword evidence="5" id="KW-0393">Immunoglobulin domain</keyword>
<evidence type="ECO:0000256" key="1">
    <source>
        <dbReference type="ARBA" id="ARBA00004496"/>
    </source>
</evidence>
<dbReference type="SUPFAM" id="SSF48726">
    <property type="entry name" value="Immunoglobulin"/>
    <property type="match status" value="3"/>
</dbReference>
<protein>
    <recommendedName>
        <fullName evidence="7">Ig-like domain-containing protein</fullName>
    </recommendedName>
</protein>
<evidence type="ECO:0000256" key="6">
    <source>
        <dbReference type="SAM" id="MobiDB-lite"/>
    </source>
</evidence>
<evidence type="ECO:0000256" key="5">
    <source>
        <dbReference type="ARBA" id="ARBA00023319"/>
    </source>
</evidence>
<dbReference type="GO" id="GO:0005737">
    <property type="term" value="C:cytoplasm"/>
    <property type="evidence" value="ECO:0007669"/>
    <property type="project" value="UniProtKB-SubCell"/>
</dbReference>
<dbReference type="STRING" id="75743.A0A401QAQ1"/>
<proteinExistence type="predicted"/>
<evidence type="ECO:0000256" key="4">
    <source>
        <dbReference type="ARBA" id="ARBA00023157"/>
    </source>
</evidence>
<dbReference type="Pfam" id="PF07679">
    <property type="entry name" value="I-set"/>
    <property type="match status" value="3"/>
</dbReference>
<dbReference type="OrthoDB" id="9355041at2759"/>
<dbReference type="OMA" id="RWGHISH"/>
<dbReference type="FunFam" id="2.60.40.10:FF:000032">
    <property type="entry name" value="palladin isoform X1"/>
    <property type="match status" value="1"/>
</dbReference>
<dbReference type="FunFam" id="2.60.40.10:FF:001084">
    <property type="entry name" value="obscurin-like isoform X3"/>
    <property type="match status" value="2"/>
</dbReference>
<comment type="subcellular location">
    <subcellularLocation>
        <location evidence="1">Cytoplasm</location>
    </subcellularLocation>
</comment>
<keyword evidence="4" id="KW-1015">Disulfide bond</keyword>
<feature type="compositionally biased region" description="Low complexity" evidence="6">
    <location>
        <begin position="213"/>
        <end position="222"/>
    </location>
</feature>
<evidence type="ECO:0000313" key="9">
    <source>
        <dbReference type="Proteomes" id="UP000288216"/>
    </source>
</evidence>
<dbReference type="PANTHER" id="PTHR35971">
    <property type="entry name" value="SI:DKEY-31G6.6"/>
    <property type="match status" value="1"/>
</dbReference>
<feature type="domain" description="Ig-like" evidence="7">
    <location>
        <begin position="105"/>
        <end position="200"/>
    </location>
</feature>
<feature type="domain" description="Ig-like" evidence="7">
    <location>
        <begin position="266"/>
        <end position="357"/>
    </location>
</feature>
<dbReference type="InterPro" id="IPR013098">
    <property type="entry name" value="Ig_I-set"/>
</dbReference>
<keyword evidence="9" id="KW-1185">Reference proteome</keyword>
<dbReference type="InterPro" id="IPR036179">
    <property type="entry name" value="Ig-like_dom_sf"/>
</dbReference>
<dbReference type="InterPro" id="IPR007110">
    <property type="entry name" value="Ig-like_dom"/>
</dbReference>
<dbReference type="InterPro" id="IPR013783">
    <property type="entry name" value="Ig-like_fold"/>
</dbReference>
<evidence type="ECO:0000256" key="3">
    <source>
        <dbReference type="ARBA" id="ARBA00022553"/>
    </source>
</evidence>
<evidence type="ECO:0000259" key="7">
    <source>
        <dbReference type="PROSITE" id="PS50835"/>
    </source>
</evidence>
<dbReference type="SMART" id="SM00408">
    <property type="entry name" value="IGc2"/>
    <property type="match status" value="3"/>
</dbReference>
<dbReference type="InterPro" id="IPR003598">
    <property type="entry name" value="Ig_sub2"/>
</dbReference>
<gene>
    <name evidence="8" type="ORF">scyTo_0021620</name>
</gene>
<evidence type="ECO:0000256" key="2">
    <source>
        <dbReference type="ARBA" id="ARBA00022490"/>
    </source>
</evidence>